<dbReference type="AlphaFoldDB" id="L7W8F2"/>
<proteinExistence type="predicted"/>
<dbReference type="EMBL" id="CP001397">
    <property type="protein sequence ID" value="AGC76086.1"/>
    <property type="molecule type" value="Genomic_DNA"/>
</dbReference>
<organism evidence="1 2">
    <name type="scientific">Nonlabens dokdonensis (strain DSM 17205 / KCTC 12402 / DSW-6)</name>
    <name type="common">Donghaeana dokdonensis</name>
    <dbReference type="NCBI Taxonomy" id="592029"/>
    <lineage>
        <taxon>Bacteria</taxon>
        <taxon>Pseudomonadati</taxon>
        <taxon>Bacteroidota</taxon>
        <taxon>Flavobacteriia</taxon>
        <taxon>Flavobacteriales</taxon>
        <taxon>Flavobacteriaceae</taxon>
        <taxon>Nonlabens</taxon>
    </lineage>
</organism>
<dbReference type="Proteomes" id="UP000011173">
    <property type="component" value="Chromosome"/>
</dbReference>
<dbReference type="KEGG" id="ndo:DDD_0959"/>
<evidence type="ECO:0000313" key="2">
    <source>
        <dbReference type="Proteomes" id="UP000011173"/>
    </source>
</evidence>
<name>L7W8F2_NONDD</name>
<dbReference type="PATRIC" id="fig|592029.3.peg.951"/>
<gene>
    <name evidence="1" type="ordered locus">DDD_0959</name>
</gene>
<sequence length="43" mass="4956">MFSYLSDKNNSSSDMKGFFCFLLSRKRNYKSSYGITKTACAKE</sequence>
<reference evidence="1 2" key="1">
    <citation type="journal article" date="2013" name="Genome Biol. Evol.">
        <title>Genomic makeup of the marine flavobacterium Nonlabens (Donghaeana) dokdonensis DSW-6 and identification of a novel class of rhodopsins.</title>
        <authorList>
            <person name="Kwon S.K."/>
            <person name="Kim B.K."/>
            <person name="Song J.Y."/>
            <person name="Kwak M.J."/>
            <person name="Lee C.H."/>
            <person name="Yoon J.H."/>
            <person name="Oh T.K."/>
            <person name="Kim J.F."/>
        </authorList>
    </citation>
    <scope>NUCLEOTIDE SEQUENCE [LARGE SCALE GENOMIC DNA]</scope>
    <source>
        <strain evidence="2">DSM 17205 / KCTC 12402 / DSW-6</strain>
    </source>
</reference>
<protein>
    <submittedName>
        <fullName evidence="1">Uncharacterized protein</fullName>
    </submittedName>
</protein>
<accession>L7W8F2</accession>
<evidence type="ECO:0000313" key="1">
    <source>
        <dbReference type="EMBL" id="AGC76086.1"/>
    </source>
</evidence>
<dbReference type="HOGENOM" id="CLU_3236755_0_0_10"/>